<proteinExistence type="predicted"/>
<keyword evidence="3" id="KW-1185">Reference proteome</keyword>
<dbReference type="InterPro" id="IPR050126">
    <property type="entry name" value="Ap4A_hydrolase"/>
</dbReference>
<dbReference type="PANTHER" id="PTHR42850:SF4">
    <property type="entry name" value="ZINC-DEPENDENT ENDOPOLYPHOSPHATASE"/>
    <property type="match status" value="1"/>
</dbReference>
<dbReference type="SUPFAM" id="SSF56300">
    <property type="entry name" value="Metallo-dependent phosphatases"/>
    <property type="match status" value="1"/>
</dbReference>
<dbReference type="GO" id="GO:0005737">
    <property type="term" value="C:cytoplasm"/>
    <property type="evidence" value="ECO:0007669"/>
    <property type="project" value="TreeGrafter"/>
</dbReference>
<dbReference type="EMBL" id="MSPP01000001">
    <property type="protein sequence ID" value="OUD10454.1"/>
    <property type="molecule type" value="Genomic_DNA"/>
</dbReference>
<evidence type="ECO:0000259" key="1">
    <source>
        <dbReference type="Pfam" id="PF00149"/>
    </source>
</evidence>
<dbReference type="Pfam" id="PF00149">
    <property type="entry name" value="Metallophos"/>
    <property type="match status" value="1"/>
</dbReference>
<dbReference type="InterPro" id="IPR029052">
    <property type="entry name" value="Metallo-depent_PP-like"/>
</dbReference>
<organism evidence="2 3">
    <name type="scientific">Marivivens niveibacter</name>
    <dbReference type="NCBI Taxonomy" id="1930667"/>
    <lineage>
        <taxon>Bacteria</taxon>
        <taxon>Pseudomonadati</taxon>
        <taxon>Pseudomonadota</taxon>
        <taxon>Alphaproteobacteria</taxon>
        <taxon>Rhodobacterales</taxon>
        <taxon>Paracoccaceae</taxon>
        <taxon>Marivivens group</taxon>
        <taxon>Marivivens</taxon>
    </lineage>
</organism>
<dbReference type="Proteomes" id="UP000194664">
    <property type="component" value="Unassembled WGS sequence"/>
</dbReference>
<dbReference type="PANTHER" id="PTHR42850">
    <property type="entry name" value="METALLOPHOSPHOESTERASE"/>
    <property type="match status" value="1"/>
</dbReference>
<dbReference type="GO" id="GO:0008803">
    <property type="term" value="F:bis(5'-nucleosyl)-tetraphosphatase (symmetrical) activity"/>
    <property type="evidence" value="ECO:0007669"/>
    <property type="project" value="TreeGrafter"/>
</dbReference>
<name>A0A251X2A9_9RHOB</name>
<protein>
    <recommendedName>
        <fullName evidence="1">Calcineurin-like phosphoesterase domain-containing protein</fullName>
    </recommendedName>
</protein>
<dbReference type="GO" id="GO:0016791">
    <property type="term" value="F:phosphatase activity"/>
    <property type="evidence" value="ECO:0007669"/>
    <property type="project" value="TreeGrafter"/>
</dbReference>
<reference evidence="2 3" key="1">
    <citation type="submission" date="2016-12" db="EMBL/GenBank/DDBJ databases">
        <title>The draft genome sequence of HSLHS2.</title>
        <authorList>
            <person name="Hu D."/>
            <person name="Wang L."/>
            <person name="Shao Z."/>
        </authorList>
    </citation>
    <scope>NUCLEOTIDE SEQUENCE [LARGE SCALE GENOMIC DNA]</scope>
    <source>
        <strain evidence="2">MCCC 1A06712</strain>
    </source>
</reference>
<dbReference type="InterPro" id="IPR004843">
    <property type="entry name" value="Calcineurin-like_PHP"/>
</dbReference>
<evidence type="ECO:0000313" key="2">
    <source>
        <dbReference type="EMBL" id="OUD10454.1"/>
    </source>
</evidence>
<accession>A0A251X2A9</accession>
<dbReference type="GO" id="GO:0110154">
    <property type="term" value="P:RNA decapping"/>
    <property type="evidence" value="ECO:0007669"/>
    <property type="project" value="TreeGrafter"/>
</dbReference>
<feature type="domain" description="Calcineurin-like phosphoesterase" evidence="1">
    <location>
        <begin position="25"/>
        <end position="223"/>
    </location>
</feature>
<comment type="caution">
    <text evidence="2">The sequence shown here is derived from an EMBL/GenBank/DDBJ whole genome shotgun (WGS) entry which is preliminary data.</text>
</comment>
<evidence type="ECO:0000313" key="3">
    <source>
        <dbReference type="Proteomes" id="UP000194664"/>
    </source>
</evidence>
<dbReference type="Gene3D" id="3.60.21.10">
    <property type="match status" value="1"/>
</dbReference>
<sequence length="298" mass="33457">MNEMILNLPSRQIPCSIPDDTELFIIGDIHGRSLALSRCLSEIARTPTVADTRRIIVLLGDLIDRGPDSLGVIQQAMEAHNYADLVHILPGNHELMMLDVLDGSRNSLWLLNGGMAVLDELNPEWRGMAWRNVIKMVRDGLPDGFEQRLRDAPSHLVIGDLLCVHAGLHPDRLPEQHLLRDRPHATPDHWATIRYPALNWRGGWDWNGRYYTWGNRVVIHGHTPAVRCAVLDDPKVLRDCDGIDEYRALCLDGGASAYDQIAWARIWRDGGETRLQIYAASGAPRADGDLYGENFDAN</sequence>
<gene>
    <name evidence="2" type="ORF">BVC71_02855</name>
</gene>
<dbReference type="AlphaFoldDB" id="A0A251X2A9"/>